<feature type="transmembrane region" description="Helical" evidence="10">
    <location>
        <begin position="346"/>
        <end position="366"/>
    </location>
</feature>
<feature type="transmembrane region" description="Helical" evidence="10">
    <location>
        <begin position="311"/>
        <end position="334"/>
    </location>
</feature>
<comment type="similarity">
    <text evidence="4 9">Belongs to the heme-copper respiratory oxidase family.</text>
</comment>
<dbReference type="PANTHER" id="PTHR10422">
    <property type="entry name" value="CYTOCHROME C OXIDASE SUBUNIT 1"/>
    <property type="match status" value="1"/>
</dbReference>
<dbReference type="PANTHER" id="PTHR10422:SF18">
    <property type="entry name" value="CYTOCHROME C OXIDASE SUBUNIT 1"/>
    <property type="match status" value="1"/>
</dbReference>
<feature type="domain" description="Cytochrome oxidase subunit I profile" evidence="11">
    <location>
        <begin position="9"/>
        <end position="521"/>
    </location>
</feature>
<reference evidence="12" key="1">
    <citation type="submission" date="2018-02" db="EMBL/GenBank/DDBJ databases">
        <title>Phylogenetic relationship among Sanguinolaria species (Mollusca: Sanguinolaria) based on complete mitochondria genome.</title>
        <authorList>
            <person name="Sun S."/>
            <person name="Jiang L."/>
            <person name="Li Q."/>
            <person name="Kong L."/>
        </authorList>
    </citation>
    <scope>NUCLEOTIDE SEQUENCE</scope>
</reference>
<accession>A0A4P8KY97</accession>
<feature type="transmembrane region" description="Helical" evidence="10">
    <location>
        <begin position="108"/>
        <end position="126"/>
    </location>
</feature>
<keyword evidence="9" id="KW-0813">Transport</keyword>
<dbReference type="Pfam" id="PF00115">
    <property type="entry name" value="COX1"/>
    <property type="match status" value="1"/>
</dbReference>
<keyword evidence="9" id="KW-0999">Mitochondrion inner membrane</keyword>
<gene>
    <name evidence="12" type="primary">COI</name>
</gene>
<keyword evidence="8 9" id="KW-0472">Membrane</keyword>
<dbReference type="Gene3D" id="1.20.210.10">
    <property type="entry name" value="Cytochrome c oxidase-like, subunit I domain"/>
    <property type="match status" value="1"/>
</dbReference>
<evidence type="ECO:0000256" key="1">
    <source>
        <dbReference type="ARBA" id="ARBA00001971"/>
    </source>
</evidence>
<evidence type="ECO:0000256" key="4">
    <source>
        <dbReference type="ARBA" id="ARBA00009578"/>
    </source>
</evidence>
<feature type="transmembrane region" description="Helical" evidence="10">
    <location>
        <begin position="238"/>
        <end position="262"/>
    </location>
</feature>
<feature type="transmembrane region" description="Helical" evidence="10">
    <location>
        <begin position="24"/>
        <end position="45"/>
    </location>
</feature>
<feature type="transmembrane region" description="Helical" evidence="10">
    <location>
        <begin position="274"/>
        <end position="296"/>
    </location>
</feature>
<keyword evidence="9" id="KW-0679">Respiratory chain</keyword>
<evidence type="ECO:0000313" key="12">
    <source>
        <dbReference type="EMBL" id="QCQ20461.1"/>
    </source>
</evidence>
<dbReference type="GO" id="GO:0046872">
    <property type="term" value="F:metal ion binding"/>
    <property type="evidence" value="ECO:0007669"/>
    <property type="project" value="UniProtKB-KW"/>
</dbReference>
<dbReference type="CDD" id="cd01663">
    <property type="entry name" value="Cyt_c_Oxidase_I"/>
    <property type="match status" value="1"/>
</dbReference>
<feature type="transmembrane region" description="Helical" evidence="10">
    <location>
        <begin position="191"/>
        <end position="218"/>
    </location>
</feature>
<dbReference type="GO" id="GO:0006123">
    <property type="term" value="P:mitochondrial electron transport, cytochrome c to oxygen"/>
    <property type="evidence" value="ECO:0007669"/>
    <property type="project" value="TreeGrafter"/>
</dbReference>
<comment type="function">
    <text evidence="9">Component of the cytochrome c oxidase, the last enzyme in the mitochondrial electron transport chain which drives oxidative phosphorylation. The respiratory chain contains 3 multisubunit complexes succinate dehydrogenase (complex II, CII), ubiquinol-cytochrome c oxidoreductase (cytochrome b-c1 complex, complex III, CIII) and cytochrome c oxidase (complex IV, CIV), that cooperate to transfer electrons derived from NADH and succinate to molecular oxygen, creating an electrochemical gradient over the inner membrane that drives transmembrane transport and the ATP synthase. Cytochrome c oxidase is the component of the respiratory chain that catalyzes the reduction of oxygen to water. Electrons originating from reduced cytochrome c in the intermembrane space (IMS) are transferred via the dinuclear copper A center (CU(A)) of subunit 2 and heme A of subunit 1 to the active site in subunit 1, a binuclear center (BNC) formed by heme A3 and copper B (CU(B)). The BNC reduces molecular oxygen to 2 water molecules using 4 electrons from cytochrome c in the IMS and 4 protons from the mitochondrial matrix.</text>
</comment>
<evidence type="ECO:0000256" key="3">
    <source>
        <dbReference type="ARBA" id="ARBA00004673"/>
    </source>
</evidence>
<comment type="cofactor">
    <cofactor evidence="1">
        <name>heme</name>
        <dbReference type="ChEBI" id="CHEBI:30413"/>
    </cofactor>
</comment>
<keyword evidence="9" id="KW-0479">Metal-binding</keyword>
<dbReference type="PRINTS" id="PR01165">
    <property type="entry name" value="CYCOXIDASEI"/>
</dbReference>
<evidence type="ECO:0000256" key="10">
    <source>
        <dbReference type="SAM" id="Phobius"/>
    </source>
</evidence>
<keyword evidence="7 10" id="KW-1133">Transmembrane helix</keyword>
<dbReference type="GO" id="GO:0020037">
    <property type="term" value="F:heme binding"/>
    <property type="evidence" value="ECO:0007669"/>
    <property type="project" value="InterPro"/>
</dbReference>
<protein>
    <recommendedName>
        <fullName evidence="5 9">Cytochrome c oxidase subunit 1</fullName>
        <ecNumber evidence="9">7.1.1.9</ecNumber>
    </recommendedName>
</protein>
<organism evidence="12">
    <name type="scientific">Gari elongata</name>
    <dbReference type="NCBI Taxonomy" id="1230573"/>
    <lineage>
        <taxon>Eukaryota</taxon>
        <taxon>Metazoa</taxon>
        <taxon>Spiralia</taxon>
        <taxon>Lophotrochozoa</taxon>
        <taxon>Mollusca</taxon>
        <taxon>Bivalvia</taxon>
        <taxon>Autobranchia</taxon>
        <taxon>Heteroconchia</taxon>
        <taxon>Euheterodonta</taxon>
        <taxon>Imparidentia</taxon>
        <taxon>Neoheterodontei</taxon>
        <taxon>Cardiida</taxon>
        <taxon>Tellinoidea</taxon>
        <taxon>Psammobiidae</taxon>
        <taxon>Gari</taxon>
    </lineage>
</organism>
<evidence type="ECO:0000259" key="11">
    <source>
        <dbReference type="PROSITE" id="PS50855"/>
    </source>
</evidence>
<dbReference type="PROSITE" id="PS00077">
    <property type="entry name" value="COX1_CUB"/>
    <property type="match status" value="1"/>
</dbReference>
<keyword evidence="9" id="KW-0249">Electron transport</keyword>
<comment type="subcellular location">
    <subcellularLocation>
        <location evidence="2">Membrane</location>
        <topology evidence="2">Multi-pass membrane protein</topology>
    </subcellularLocation>
    <subcellularLocation>
        <location evidence="9">Mitochondrion inner membrane</location>
        <topology evidence="9">Multi-pass membrane protein</topology>
    </subcellularLocation>
</comment>
<keyword evidence="6 9" id="KW-0812">Transmembrane</keyword>
<comment type="pathway">
    <text evidence="3 9">Energy metabolism; oxidative phosphorylation.</text>
</comment>
<feature type="transmembrane region" description="Helical" evidence="10">
    <location>
        <begin position="378"/>
        <end position="401"/>
    </location>
</feature>
<dbReference type="AlphaFoldDB" id="A0A4P8KY97"/>
<name>A0A4P8KY97_9BIVA</name>
<feature type="transmembrane region" description="Helical" evidence="10">
    <location>
        <begin position="422"/>
        <end position="441"/>
    </location>
</feature>
<dbReference type="PROSITE" id="PS50855">
    <property type="entry name" value="COX1"/>
    <property type="match status" value="1"/>
</dbReference>
<feature type="transmembrane region" description="Helical" evidence="10">
    <location>
        <begin position="71"/>
        <end position="96"/>
    </location>
</feature>
<evidence type="ECO:0000256" key="6">
    <source>
        <dbReference type="ARBA" id="ARBA00022692"/>
    </source>
</evidence>
<dbReference type="InterPro" id="IPR023616">
    <property type="entry name" value="Cyt_c_oxase-like_su1_dom"/>
</dbReference>
<keyword evidence="9" id="KW-0349">Heme</keyword>
<feature type="transmembrane region" description="Helical" evidence="10">
    <location>
        <begin position="461"/>
        <end position="481"/>
    </location>
</feature>
<dbReference type="UniPathway" id="UPA00705"/>
<dbReference type="InterPro" id="IPR036927">
    <property type="entry name" value="Cyt_c_oxase-like_su1_sf"/>
</dbReference>
<dbReference type="EC" id="7.1.1.9" evidence="9"/>
<dbReference type="InterPro" id="IPR000883">
    <property type="entry name" value="Cyt_C_Oxase_1"/>
</dbReference>
<comment type="catalytic activity">
    <reaction evidence="9">
        <text>4 Fe(II)-[cytochrome c] + O2 + 8 H(+)(in) = 4 Fe(III)-[cytochrome c] + 2 H2O + 4 H(+)(out)</text>
        <dbReference type="Rhea" id="RHEA:11436"/>
        <dbReference type="Rhea" id="RHEA-COMP:10350"/>
        <dbReference type="Rhea" id="RHEA-COMP:14399"/>
        <dbReference type="ChEBI" id="CHEBI:15377"/>
        <dbReference type="ChEBI" id="CHEBI:15378"/>
        <dbReference type="ChEBI" id="CHEBI:15379"/>
        <dbReference type="ChEBI" id="CHEBI:29033"/>
        <dbReference type="ChEBI" id="CHEBI:29034"/>
        <dbReference type="EC" id="7.1.1.9"/>
    </reaction>
</comment>
<dbReference type="GO" id="GO:0045277">
    <property type="term" value="C:respiratory chain complex IV"/>
    <property type="evidence" value="ECO:0007669"/>
    <property type="project" value="InterPro"/>
</dbReference>
<dbReference type="InterPro" id="IPR033944">
    <property type="entry name" value="Cyt_c_oxase_su1_dom"/>
</dbReference>
<evidence type="ECO:0000256" key="5">
    <source>
        <dbReference type="ARBA" id="ARBA00015947"/>
    </source>
</evidence>
<evidence type="ECO:0000256" key="9">
    <source>
        <dbReference type="RuleBase" id="RU000369"/>
    </source>
</evidence>
<keyword evidence="9" id="KW-0408">Iron</keyword>
<dbReference type="InterPro" id="IPR023615">
    <property type="entry name" value="Cyt_c_Oxase_su1_BS"/>
</dbReference>
<keyword evidence="9 12" id="KW-0496">Mitochondrion</keyword>
<dbReference type="GO" id="GO:0005743">
    <property type="term" value="C:mitochondrial inner membrane"/>
    <property type="evidence" value="ECO:0007669"/>
    <property type="project" value="UniProtKB-SubCell"/>
</dbReference>
<sequence>MNLENYSGESSMMRWLCSTNHKDIGSLYFVLGLWSGLVGLVYSMMMRTELMHPGSFYGESVYNVLVTSHGLLMIFFMVMPLMIGFFGNWAVPLLLAAPDMVFPRLNNLSFWLLPAATVLLLMSNEVEEGVGTGWTLYPPLSAWLGHPAPAMEFMILGLHIAGMSSIFASINFVTTGANMRPEGIAPQRTTLFVVSVVITSFLLVVAMPVLAAALTMLLTDRNFNTSFFDPVGGGDPVLFIHLFWFFGHPEVYILILPGFGIISHATAVHCGKKGAFGSLSMVHAMVSIGILGFLVWGHHMFTVGINIDSRAYFSAITMIIAVPTGVKVFSWLGTLAGGVVRKSASMYWAVGFLFFFTFGGLTGIILSSASLDVVLHDSYYVVGHFHYVLSMGAVFAIFCGFHHWFPLMSGVGLHHVWSKSHFFAMFVSVNVTFFPHHMLGLSGMPRRYSDYPYCYKKLHMMSSWGAFGDYISTWMFLFILWEGVIARRALVFAAVCGTSLEYSQHGYPLPHHNWSTNPLIYSYPKGSHHHSVGFIRVLKMRSGEEKVVSGGNLYSDGGFPDRGQGWSASV</sequence>
<geneLocation type="mitochondrion" evidence="12"/>
<feature type="transmembrane region" description="Helical" evidence="10">
    <location>
        <begin position="146"/>
        <end position="170"/>
    </location>
</feature>
<dbReference type="SUPFAM" id="SSF81442">
    <property type="entry name" value="Cytochrome c oxidase subunit I-like"/>
    <property type="match status" value="1"/>
</dbReference>
<evidence type="ECO:0000256" key="8">
    <source>
        <dbReference type="ARBA" id="ARBA00023136"/>
    </source>
</evidence>
<dbReference type="EMBL" id="MG978992">
    <property type="protein sequence ID" value="QCQ20461.1"/>
    <property type="molecule type" value="Genomic_DNA"/>
</dbReference>
<dbReference type="GO" id="GO:0015990">
    <property type="term" value="P:electron transport coupled proton transport"/>
    <property type="evidence" value="ECO:0007669"/>
    <property type="project" value="TreeGrafter"/>
</dbReference>
<dbReference type="GO" id="GO:0004129">
    <property type="term" value="F:cytochrome-c oxidase activity"/>
    <property type="evidence" value="ECO:0007669"/>
    <property type="project" value="UniProtKB-EC"/>
</dbReference>
<evidence type="ECO:0000256" key="7">
    <source>
        <dbReference type="ARBA" id="ARBA00022989"/>
    </source>
</evidence>
<evidence type="ECO:0000256" key="2">
    <source>
        <dbReference type="ARBA" id="ARBA00004141"/>
    </source>
</evidence>
<proteinExistence type="inferred from homology"/>
<keyword evidence="9" id="KW-0186">Copper</keyword>